<organism evidence="5 6">
    <name type="scientific">blood disease bacterium A2-HR MARDI</name>
    <dbReference type="NCBI Taxonomy" id="1944648"/>
    <lineage>
        <taxon>Bacteria</taxon>
        <taxon>Pseudomonadati</taxon>
        <taxon>Pseudomonadota</taxon>
        <taxon>Betaproteobacteria</taxon>
        <taxon>Burkholderiales</taxon>
        <taxon>Burkholderiaceae</taxon>
        <taxon>Ralstonia</taxon>
        <taxon>Ralstonia solanacearum species complex</taxon>
    </lineage>
</organism>
<reference evidence="5 6" key="1">
    <citation type="submission" date="2017-02" db="EMBL/GenBank/DDBJ databases">
        <title>Blood Disease Bacterium A2-HR MARDI.</title>
        <authorList>
            <person name="Badrun R."/>
            <person name="Abu Bakar N."/>
            <person name="Laboh R."/>
        </authorList>
    </citation>
    <scope>NUCLEOTIDE SEQUENCE [LARGE SCALE GENOMIC DNA]</scope>
    <source>
        <strain evidence="5 6">A2-HR MARDI</strain>
    </source>
</reference>
<gene>
    <name evidence="5" type="ORF">B0B51_10890</name>
</gene>
<dbReference type="PANTHER" id="PTHR34383:SF3">
    <property type="entry name" value="POLYPHOSPHATE:AMP PHOSPHOTRANSFERASE"/>
    <property type="match status" value="1"/>
</dbReference>
<dbReference type="PIRSF" id="PIRSF028756">
    <property type="entry name" value="PPK2_prd"/>
    <property type="match status" value="1"/>
</dbReference>
<evidence type="ECO:0000313" key="5">
    <source>
        <dbReference type="EMBL" id="AQW30418.1"/>
    </source>
</evidence>
<dbReference type="GO" id="GO:0008976">
    <property type="term" value="F:polyphosphate kinase activity"/>
    <property type="evidence" value="ECO:0007669"/>
    <property type="project" value="InterPro"/>
</dbReference>
<sequence>MGSNGKNPLDDWRFDGSGRFRIAKADPAAKPCTTGTKADDIARLAELSARLDTLQDILYAEHRRKLLVVLQGMDTSGKDGTVRGVFRAFDPLGLRLAGFKAPTPQELARDFLWRVHAQVPARGEIVIFNRSHYEDVLITRVHGDIDAAECKRRYEHIKAFERMLEDTGTTIVKCFLHLSREEQRARLQERIDDPHKHWKFDPADIEERRYWDDYMAAYEDAINATSTPEAPWYVVPADSKSHRNLMVAEIMLQVMERIKPEYPEGNPAFEALKIE</sequence>
<dbReference type="Gene3D" id="3.40.50.300">
    <property type="entry name" value="P-loop containing nucleotide triphosphate hydrolases"/>
    <property type="match status" value="1"/>
</dbReference>
<evidence type="ECO:0000313" key="6">
    <source>
        <dbReference type="Proteomes" id="UP000189628"/>
    </source>
</evidence>
<feature type="domain" description="Polyphosphate kinase-2-related" evidence="4">
    <location>
        <begin position="37"/>
        <end position="259"/>
    </location>
</feature>
<keyword evidence="2" id="KW-0808">Transferase</keyword>
<dbReference type="SUPFAM" id="SSF52540">
    <property type="entry name" value="P-loop containing nucleoside triphosphate hydrolases"/>
    <property type="match status" value="1"/>
</dbReference>
<evidence type="ECO:0000256" key="3">
    <source>
        <dbReference type="ARBA" id="ARBA00022777"/>
    </source>
</evidence>
<dbReference type="AlphaFoldDB" id="A0A1U9VI99"/>
<name>A0A1U9VI99_9RALS</name>
<proteinExistence type="inferred from homology"/>
<dbReference type="InterPro" id="IPR022488">
    <property type="entry name" value="PPK2-related"/>
</dbReference>
<evidence type="ECO:0000256" key="2">
    <source>
        <dbReference type="ARBA" id="ARBA00022679"/>
    </source>
</evidence>
<dbReference type="Pfam" id="PF03976">
    <property type="entry name" value="PPK2"/>
    <property type="match status" value="1"/>
</dbReference>
<keyword evidence="3 5" id="KW-0418">Kinase</keyword>
<dbReference type="InterPro" id="IPR027417">
    <property type="entry name" value="P-loop_NTPase"/>
</dbReference>
<dbReference type="RefSeq" id="WP_078222578.1">
    <property type="nucleotide sequence ID" value="NZ_CP019911.1"/>
</dbReference>
<evidence type="ECO:0000256" key="1">
    <source>
        <dbReference type="ARBA" id="ARBA00009924"/>
    </source>
</evidence>
<dbReference type="EMBL" id="CP019911">
    <property type="protein sequence ID" value="AQW30418.1"/>
    <property type="molecule type" value="Genomic_DNA"/>
</dbReference>
<evidence type="ECO:0000259" key="4">
    <source>
        <dbReference type="Pfam" id="PF03976"/>
    </source>
</evidence>
<dbReference type="GO" id="GO:0006797">
    <property type="term" value="P:polyphosphate metabolic process"/>
    <property type="evidence" value="ECO:0007669"/>
    <property type="project" value="InterPro"/>
</dbReference>
<protein>
    <submittedName>
        <fullName evidence="5">Polyphosphate kinase</fullName>
    </submittedName>
</protein>
<dbReference type="PANTHER" id="PTHR34383">
    <property type="entry name" value="POLYPHOSPHATE:AMP PHOSPHOTRANSFERASE-RELATED"/>
    <property type="match status" value="1"/>
</dbReference>
<dbReference type="InterPro" id="IPR022300">
    <property type="entry name" value="PPK2-rel_1"/>
</dbReference>
<comment type="similarity">
    <text evidence="1">Belongs to the polyphosphate kinase 2 (PPK2) family. Class I subfamily.</text>
</comment>
<dbReference type="InterPro" id="IPR016898">
    <property type="entry name" value="Polyphosphate_phosphotransfera"/>
</dbReference>
<accession>A0A1U9VI99</accession>
<dbReference type="NCBIfam" id="TIGR03709">
    <property type="entry name" value="PPK2_rel_1"/>
    <property type="match status" value="1"/>
</dbReference>
<dbReference type="Proteomes" id="UP000189628">
    <property type="component" value="Chromosome"/>
</dbReference>